<dbReference type="InterPro" id="IPR011010">
    <property type="entry name" value="DNA_brk_join_enz"/>
</dbReference>
<dbReference type="SUPFAM" id="SSF56349">
    <property type="entry name" value="DNA breaking-rejoining enzymes"/>
    <property type="match status" value="1"/>
</dbReference>
<dbReference type="AlphaFoldDB" id="A0A174I3R7"/>
<dbReference type="RefSeq" id="WP_055225225.1">
    <property type="nucleotide sequence ID" value="NZ_CYYW01000055.1"/>
</dbReference>
<dbReference type="CDD" id="cd00397">
    <property type="entry name" value="DNA_BRE_C"/>
    <property type="match status" value="1"/>
</dbReference>
<dbReference type="GO" id="GO:0015074">
    <property type="term" value="P:DNA integration"/>
    <property type="evidence" value="ECO:0007669"/>
    <property type="project" value="UniProtKB-KW"/>
</dbReference>
<protein>
    <submittedName>
        <fullName evidence="9">Tyrosine recombinase XerD</fullName>
    </submittedName>
</protein>
<organism evidence="9 10">
    <name type="scientific">Agathobacter rectalis</name>
    <dbReference type="NCBI Taxonomy" id="39491"/>
    <lineage>
        <taxon>Bacteria</taxon>
        <taxon>Bacillati</taxon>
        <taxon>Bacillota</taxon>
        <taxon>Clostridia</taxon>
        <taxon>Lachnospirales</taxon>
        <taxon>Lachnospiraceae</taxon>
        <taxon>Agathobacter</taxon>
    </lineage>
</organism>
<evidence type="ECO:0000256" key="1">
    <source>
        <dbReference type="ARBA" id="ARBA00003283"/>
    </source>
</evidence>
<dbReference type="Pfam" id="PF02899">
    <property type="entry name" value="Phage_int_SAM_1"/>
    <property type="match status" value="1"/>
</dbReference>
<comment type="function">
    <text evidence="1">Site-specific tyrosine recombinase, which acts by catalyzing the cutting and rejoining of the recombining DNA molecules.</text>
</comment>
<evidence type="ECO:0000256" key="4">
    <source>
        <dbReference type="ARBA" id="ARBA00023125"/>
    </source>
</evidence>
<evidence type="ECO:0000256" key="3">
    <source>
        <dbReference type="ARBA" id="ARBA00022908"/>
    </source>
</evidence>
<evidence type="ECO:0000259" key="8">
    <source>
        <dbReference type="PROSITE" id="PS51900"/>
    </source>
</evidence>
<evidence type="ECO:0000256" key="6">
    <source>
        <dbReference type="PROSITE-ProRule" id="PRU01248"/>
    </source>
</evidence>
<dbReference type="Gene3D" id="1.10.150.130">
    <property type="match status" value="1"/>
</dbReference>
<dbReference type="PROSITE" id="PS51898">
    <property type="entry name" value="TYR_RECOMBINASE"/>
    <property type="match status" value="1"/>
</dbReference>
<accession>A0A174I3R7</accession>
<evidence type="ECO:0000259" key="7">
    <source>
        <dbReference type="PROSITE" id="PS51898"/>
    </source>
</evidence>
<dbReference type="InterPro" id="IPR004107">
    <property type="entry name" value="Integrase_SAM-like_N"/>
</dbReference>
<dbReference type="GO" id="GO:0003677">
    <property type="term" value="F:DNA binding"/>
    <property type="evidence" value="ECO:0007669"/>
    <property type="project" value="UniProtKB-UniRule"/>
</dbReference>
<dbReference type="InterPro" id="IPR013762">
    <property type="entry name" value="Integrase-like_cat_sf"/>
</dbReference>
<evidence type="ECO:0000256" key="5">
    <source>
        <dbReference type="ARBA" id="ARBA00023172"/>
    </source>
</evidence>
<keyword evidence="4 6" id="KW-0238">DNA-binding</keyword>
<evidence type="ECO:0000313" key="10">
    <source>
        <dbReference type="Proteomes" id="UP000095384"/>
    </source>
</evidence>
<dbReference type="PROSITE" id="PS51900">
    <property type="entry name" value="CB"/>
    <property type="match status" value="1"/>
</dbReference>
<dbReference type="InterPro" id="IPR044068">
    <property type="entry name" value="CB"/>
</dbReference>
<proteinExistence type="inferred from homology"/>
<keyword evidence="3" id="KW-0229">DNA integration</keyword>
<evidence type="ECO:0000256" key="2">
    <source>
        <dbReference type="ARBA" id="ARBA00008857"/>
    </source>
</evidence>
<dbReference type="PANTHER" id="PTHR30349:SF64">
    <property type="entry name" value="PROPHAGE INTEGRASE INTD-RELATED"/>
    <property type="match status" value="1"/>
</dbReference>
<name>A0A174I3R7_9FIRM</name>
<evidence type="ECO:0000313" key="9">
    <source>
        <dbReference type="EMBL" id="CUO80257.1"/>
    </source>
</evidence>
<dbReference type="InterPro" id="IPR010998">
    <property type="entry name" value="Integrase_recombinase_N"/>
</dbReference>
<keyword evidence="5" id="KW-0233">DNA recombination</keyword>
<feature type="domain" description="Core-binding (CB)" evidence="8">
    <location>
        <begin position="21"/>
        <end position="116"/>
    </location>
</feature>
<dbReference type="Pfam" id="PF00589">
    <property type="entry name" value="Phage_integrase"/>
    <property type="match status" value="1"/>
</dbReference>
<dbReference type="Proteomes" id="UP000095384">
    <property type="component" value="Unassembled WGS sequence"/>
</dbReference>
<dbReference type="EMBL" id="CYYW01000055">
    <property type="protein sequence ID" value="CUO80257.1"/>
    <property type="molecule type" value="Genomic_DNA"/>
</dbReference>
<dbReference type="InterPro" id="IPR050090">
    <property type="entry name" value="Tyrosine_recombinase_XerCD"/>
</dbReference>
<comment type="similarity">
    <text evidence="2">Belongs to the 'phage' integrase family.</text>
</comment>
<sequence length="361" mass="42359">MELHVIEREGRKTVVLLDNEMRIVKPVYDFLKFQRQKDKALNTLKASGSDLRTYWEFLNDNGYEYDKVTPKMIAEFIDYLRASDNDVIALNKESKRTNKTINRILSTIHMFYQFEADMQEIDNPILMHDVNRPFNSFKGILEHAKSDNKTKQSIFKVKESDYKINLVTDDEMELFLNRLDKRRDILLYKMLYLTGARIQEVLDLEIDSVPLPDMSQLVGCFQQIKSKGKTRDLYVPMSLIKELDDFIMEERNLIDTDHSYIFVSEQKRQLGKQLTYRAVYDKLKKVQEEIGVDFNFHDLRHTFCSNLVQSGMDVSVVRMIMGHEHLSTTQKYTHLSNPYIEDSLSRYWNQSTLIGGGSDGK</sequence>
<gene>
    <name evidence="9" type="primary">xerD_5</name>
    <name evidence="9" type="ORF">ERS852417_03125</name>
</gene>
<dbReference type="GO" id="GO:0006310">
    <property type="term" value="P:DNA recombination"/>
    <property type="evidence" value="ECO:0007669"/>
    <property type="project" value="UniProtKB-KW"/>
</dbReference>
<dbReference type="PANTHER" id="PTHR30349">
    <property type="entry name" value="PHAGE INTEGRASE-RELATED"/>
    <property type="match status" value="1"/>
</dbReference>
<dbReference type="Gene3D" id="1.10.443.10">
    <property type="entry name" value="Intergrase catalytic core"/>
    <property type="match status" value="1"/>
</dbReference>
<feature type="domain" description="Tyr recombinase" evidence="7">
    <location>
        <begin position="162"/>
        <end position="345"/>
    </location>
</feature>
<reference evidence="9 10" key="1">
    <citation type="submission" date="2015-09" db="EMBL/GenBank/DDBJ databases">
        <authorList>
            <consortium name="Pathogen Informatics"/>
        </authorList>
    </citation>
    <scope>NUCLEOTIDE SEQUENCE [LARGE SCALE GENOMIC DNA]</scope>
    <source>
        <strain evidence="9 10">2789STDY5608860</strain>
    </source>
</reference>
<dbReference type="InterPro" id="IPR002104">
    <property type="entry name" value="Integrase_catalytic"/>
</dbReference>